<dbReference type="EMBL" id="SCKX01000001">
    <property type="protein sequence ID" value="RWZ78223.1"/>
    <property type="molecule type" value="Genomic_DNA"/>
</dbReference>
<comment type="caution">
    <text evidence="2">The sequence shown here is derived from an EMBL/GenBank/DDBJ whole genome shotgun (WGS) entry which is preliminary data.</text>
</comment>
<proteinExistence type="predicted"/>
<evidence type="ECO:0000256" key="1">
    <source>
        <dbReference type="SAM" id="Phobius"/>
    </source>
</evidence>
<sequence>MVDVEQTEVRETTTDVDGAEVRRRSVTNTVQPSGVVVAQRIVWFIVGVVDALLAIRFILMLLGANQASGFVDFVYVITGGLVAPFVGIFGQPSYGMFMFDWSSILAIIVYSLIGLGIVKLMTLARPHEEV</sequence>
<gene>
    <name evidence="2" type="ORF">EOT05_00430</name>
</gene>
<keyword evidence="3" id="KW-1185">Reference proteome</keyword>
<accession>A0A4Q0AGM2</accession>
<dbReference type="Proteomes" id="UP000289257">
    <property type="component" value="Unassembled WGS sequence"/>
</dbReference>
<dbReference type="GO" id="GO:0016020">
    <property type="term" value="C:membrane"/>
    <property type="evidence" value="ECO:0007669"/>
    <property type="project" value="InterPro"/>
</dbReference>
<feature type="transmembrane region" description="Helical" evidence="1">
    <location>
        <begin position="41"/>
        <end position="62"/>
    </location>
</feature>
<keyword evidence="1" id="KW-1133">Transmembrane helix</keyword>
<evidence type="ECO:0000313" key="2">
    <source>
        <dbReference type="EMBL" id="RWZ78223.1"/>
    </source>
</evidence>
<name>A0A4Q0AGM2_9BACT</name>
<feature type="transmembrane region" description="Helical" evidence="1">
    <location>
        <begin position="101"/>
        <end position="121"/>
    </location>
</feature>
<feature type="transmembrane region" description="Helical" evidence="1">
    <location>
        <begin position="69"/>
        <end position="89"/>
    </location>
</feature>
<evidence type="ECO:0000313" key="3">
    <source>
        <dbReference type="Proteomes" id="UP000289257"/>
    </source>
</evidence>
<keyword evidence="1" id="KW-0472">Membrane</keyword>
<organism evidence="2 3">
    <name type="scientific">Candidatus Microsaccharimonas sossegonensis</name>
    <dbReference type="NCBI Taxonomy" id="2506948"/>
    <lineage>
        <taxon>Bacteria</taxon>
        <taxon>Candidatus Saccharimonadota</taxon>
        <taxon>Candidatus Saccharimonadia</taxon>
        <taxon>Candidatus Saccharimonadales</taxon>
        <taxon>Candidatus Saccharimonadaceae</taxon>
        <taxon>Candidatus Microsaccharimonas</taxon>
    </lineage>
</organism>
<dbReference type="AlphaFoldDB" id="A0A4Q0AGM2"/>
<keyword evidence="1" id="KW-0812">Transmembrane</keyword>
<protein>
    <submittedName>
        <fullName evidence="2">YggT family protein</fullName>
    </submittedName>
</protein>
<reference evidence="2" key="1">
    <citation type="submission" date="2019-01" db="EMBL/GenBank/DDBJ databases">
        <title>Genomic signatures and co-occurrence patterns of the ultra-small Saccharimodia (Patescibacteria phylum) suggest a symbiotic lifestyle.</title>
        <authorList>
            <person name="Lemos L."/>
            <person name="Medeiros J."/>
            <person name="Andreote F."/>
            <person name="Fernandes G."/>
            <person name="Varani A."/>
            <person name="Oliveira G."/>
            <person name="Pylro V."/>
        </authorList>
    </citation>
    <scope>NUCLEOTIDE SEQUENCE [LARGE SCALE GENOMIC DNA]</scope>
    <source>
        <strain evidence="2">AMD02</strain>
    </source>
</reference>